<name>A0A381DHQ0_9BACT</name>
<evidence type="ECO:0000313" key="2">
    <source>
        <dbReference type="Proteomes" id="UP000254920"/>
    </source>
</evidence>
<proteinExistence type="predicted"/>
<dbReference type="OrthoDB" id="7348799at2"/>
<dbReference type="Proteomes" id="UP000254920">
    <property type="component" value="Unassembled WGS sequence"/>
</dbReference>
<organism evidence="1 2">
    <name type="scientific">Campylobacter sputorum subsp. sputorum</name>
    <dbReference type="NCBI Taxonomy" id="32024"/>
    <lineage>
        <taxon>Bacteria</taxon>
        <taxon>Pseudomonadati</taxon>
        <taxon>Campylobacterota</taxon>
        <taxon>Epsilonproteobacteria</taxon>
        <taxon>Campylobacterales</taxon>
        <taxon>Campylobacteraceae</taxon>
        <taxon>Campylobacter</taxon>
    </lineage>
</organism>
<sequence>MVSKNSIFITSFLLVLVILLFEYTDIDIMVQNHFYDIKNGWLVDRNDKILYFIFYSGVKKAIVIFGVILSFIAVFYKKLKLNLANLLIVLLSLYIVPSTVSLLKKQTNMPCPVDLEIYGGSYPDIGLFERYPKESNFKRISCYPAGHASGGFSLLSLVFYARKKEQKRLFLF</sequence>
<accession>A0A381DHQ0</accession>
<dbReference type="EMBL" id="UFVD01000001">
    <property type="protein sequence ID" value="SUX10210.1"/>
    <property type="molecule type" value="Genomic_DNA"/>
</dbReference>
<dbReference type="InterPro" id="IPR036938">
    <property type="entry name" value="PAP2/HPO_sf"/>
</dbReference>
<reference evidence="1 2" key="1">
    <citation type="submission" date="2018-06" db="EMBL/GenBank/DDBJ databases">
        <authorList>
            <consortium name="Pathogen Informatics"/>
            <person name="Doyle S."/>
        </authorList>
    </citation>
    <scope>NUCLEOTIDE SEQUENCE [LARGE SCALE GENOMIC DNA]</scope>
    <source>
        <strain evidence="1 2">NCTC12475</strain>
    </source>
</reference>
<gene>
    <name evidence="1" type="ORF">NCTC12475_00404</name>
</gene>
<dbReference type="RefSeq" id="WP_089182661.1">
    <property type="nucleotide sequence ID" value="NZ_CP043427.1"/>
</dbReference>
<dbReference type="AlphaFoldDB" id="A0A381DHQ0"/>
<evidence type="ECO:0000313" key="1">
    <source>
        <dbReference type="EMBL" id="SUX10210.1"/>
    </source>
</evidence>
<dbReference type="GeneID" id="93090847"/>
<protein>
    <submittedName>
        <fullName evidence="1">PAP2 (Acid phosphatase) superfamily protein</fullName>
    </submittedName>
</protein>
<keyword evidence="2" id="KW-1185">Reference proteome</keyword>
<dbReference type="STRING" id="32024.GCA_000788295_00524"/>
<dbReference type="SUPFAM" id="SSF48317">
    <property type="entry name" value="Acid phosphatase/Vanadium-dependent haloperoxidase"/>
    <property type="match status" value="1"/>
</dbReference>